<dbReference type="PANTHER" id="PTHR12466">
    <property type="entry name" value="CDC73 DOMAIN PROTEIN"/>
    <property type="match status" value="1"/>
</dbReference>
<dbReference type="EMBL" id="CP092864">
    <property type="protein sequence ID" value="UYV62847.1"/>
    <property type="molecule type" value="Genomic_DNA"/>
</dbReference>
<proteinExistence type="predicted"/>
<dbReference type="Proteomes" id="UP001235939">
    <property type="component" value="Chromosome 02"/>
</dbReference>
<organism evidence="2 3">
    <name type="scientific">Cordylochernes scorpioides</name>
    <dbReference type="NCBI Taxonomy" id="51811"/>
    <lineage>
        <taxon>Eukaryota</taxon>
        <taxon>Metazoa</taxon>
        <taxon>Ecdysozoa</taxon>
        <taxon>Arthropoda</taxon>
        <taxon>Chelicerata</taxon>
        <taxon>Arachnida</taxon>
        <taxon>Pseudoscorpiones</taxon>
        <taxon>Cheliferoidea</taxon>
        <taxon>Chernetidae</taxon>
        <taxon>Cordylochernes</taxon>
    </lineage>
</organism>
<name>A0ABY6K1U3_9ARAC</name>
<protein>
    <submittedName>
        <fullName evidence="2">CDC73</fullName>
    </submittedName>
</protein>
<evidence type="ECO:0000313" key="3">
    <source>
        <dbReference type="Proteomes" id="UP001235939"/>
    </source>
</evidence>
<evidence type="ECO:0000259" key="1">
    <source>
        <dbReference type="Pfam" id="PF16050"/>
    </source>
</evidence>
<dbReference type="InterPro" id="IPR007852">
    <property type="entry name" value="Cdc73/Parafibromin"/>
</dbReference>
<feature type="domain" description="Paf1 complex subunit Cdc73 N-terminal" evidence="1">
    <location>
        <begin position="1"/>
        <end position="270"/>
    </location>
</feature>
<sequence>MADPLSLLRQYNISKKEIIEKDGLVTFGEYTWPRNVKTNYVIWGSGRDGAAKDYYTLDSCIFLLKNISQAHALYVRKAAGESINAVRRPDRKDLLSYLNGETSTSANIDKSAPLEIPSTVKRSAEDTPSEVFKKPRIEGELVQKAKQQLAARLETQKESSLPTEQIRSLSEAMSVEKIAAIRAKRVAKKRTTVKGDDDVNTGMSEFQKILEIDVDVTKDIISKERQYRTRATILQSTGKNFAKSILPIVLSIKTREEGQHKPQEVVANTPRVSLLGLLLFSTYFYIGYV</sequence>
<reference evidence="2 3" key="1">
    <citation type="submission" date="2022-01" db="EMBL/GenBank/DDBJ databases">
        <title>A chromosomal length assembly of Cordylochernes scorpioides.</title>
        <authorList>
            <person name="Zeh D."/>
            <person name="Zeh J."/>
        </authorList>
    </citation>
    <scope>NUCLEOTIDE SEQUENCE [LARGE SCALE GENOMIC DNA]</scope>
    <source>
        <strain evidence="2">IN4F17</strain>
        <tissue evidence="2">Whole Body</tissue>
    </source>
</reference>
<dbReference type="Pfam" id="PF16050">
    <property type="entry name" value="CDC73_N"/>
    <property type="match status" value="1"/>
</dbReference>
<keyword evidence="3" id="KW-1185">Reference proteome</keyword>
<gene>
    <name evidence="2" type="ORF">LAZ67_2002142</name>
</gene>
<dbReference type="PANTHER" id="PTHR12466:SF8">
    <property type="entry name" value="PARAFIBROMIN"/>
    <property type="match status" value="1"/>
</dbReference>
<dbReference type="InterPro" id="IPR032041">
    <property type="entry name" value="Cdc73_N"/>
</dbReference>
<accession>A0ABY6K1U3</accession>
<evidence type="ECO:0000313" key="2">
    <source>
        <dbReference type="EMBL" id="UYV62847.1"/>
    </source>
</evidence>